<dbReference type="EMBL" id="BMAV01009120">
    <property type="protein sequence ID" value="GFY53145.1"/>
    <property type="molecule type" value="Genomic_DNA"/>
</dbReference>
<reference evidence="2" key="1">
    <citation type="submission" date="2020-08" db="EMBL/GenBank/DDBJ databases">
        <title>Multicomponent nature underlies the extraordinary mechanical properties of spider dragline silk.</title>
        <authorList>
            <person name="Kono N."/>
            <person name="Nakamura H."/>
            <person name="Mori M."/>
            <person name="Yoshida Y."/>
            <person name="Ohtoshi R."/>
            <person name="Malay A.D."/>
            <person name="Moran D.A.P."/>
            <person name="Tomita M."/>
            <person name="Numata K."/>
            <person name="Arakawa K."/>
        </authorList>
    </citation>
    <scope>NUCLEOTIDE SEQUENCE</scope>
</reference>
<evidence type="ECO:0000256" key="1">
    <source>
        <dbReference type="SAM" id="MobiDB-lite"/>
    </source>
</evidence>
<dbReference type="AlphaFoldDB" id="A0A8X7C2M1"/>
<feature type="region of interest" description="Disordered" evidence="1">
    <location>
        <begin position="60"/>
        <end position="82"/>
    </location>
</feature>
<comment type="caution">
    <text evidence="2">The sequence shown here is derived from an EMBL/GenBank/DDBJ whole genome shotgun (WGS) entry which is preliminary data.</text>
</comment>
<dbReference type="Proteomes" id="UP000886998">
    <property type="component" value="Unassembled WGS sequence"/>
</dbReference>
<proteinExistence type="predicted"/>
<feature type="region of interest" description="Disordered" evidence="1">
    <location>
        <begin position="1"/>
        <end position="28"/>
    </location>
</feature>
<gene>
    <name evidence="2" type="ORF">TNIN_190431</name>
</gene>
<organism evidence="2 3">
    <name type="scientific">Trichonephila inaurata madagascariensis</name>
    <dbReference type="NCBI Taxonomy" id="2747483"/>
    <lineage>
        <taxon>Eukaryota</taxon>
        <taxon>Metazoa</taxon>
        <taxon>Ecdysozoa</taxon>
        <taxon>Arthropoda</taxon>
        <taxon>Chelicerata</taxon>
        <taxon>Arachnida</taxon>
        <taxon>Araneae</taxon>
        <taxon>Araneomorphae</taxon>
        <taxon>Entelegynae</taxon>
        <taxon>Araneoidea</taxon>
        <taxon>Nephilidae</taxon>
        <taxon>Trichonephila</taxon>
        <taxon>Trichonephila inaurata</taxon>
    </lineage>
</organism>
<sequence length="82" mass="9611">MAEDEAEINVSSEEWEDEDGYEYNDYEDSLYNDCNREHSIPVLSDNYVQSVSQIRKKLETNSDEEQIEETTHQSNAFLKEAI</sequence>
<accession>A0A8X7C2M1</accession>
<name>A0A8X7C2M1_9ARAC</name>
<protein>
    <submittedName>
        <fullName evidence="2">Uncharacterized protein</fullName>
    </submittedName>
</protein>
<evidence type="ECO:0000313" key="2">
    <source>
        <dbReference type="EMBL" id="GFY53145.1"/>
    </source>
</evidence>
<keyword evidence="3" id="KW-1185">Reference proteome</keyword>
<evidence type="ECO:0000313" key="3">
    <source>
        <dbReference type="Proteomes" id="UP000886998"/>
    </source>
</evidence>